<evidence type="ECO:0000256" key="8">
    <source>
        <dbReference type="SAM" id="Phobius"/>
    </source>
</evidence>
<dbReference type="PANTHER" id="PTHR30445">
    <property type="entry name" value="K(+)_H(+) ANTIPORTER SUBUNIT KHTT"/>
    <property type="match status" value="1"/>
</dbReference>
<dbReference type="NCBIfam" id="TIGR03802">
    <property type="entry name" value="Asp_Ala_antiprt"/>
    <property type="match status" value="1"/>
</dbReference>
<sequence length="564" mass="58632">MDWVKNIIQSTPEIALFLCLALGFALGAVKVWKLSLGGVAGTLIVAIVVGMIADVKLNDEVKNIAFAMFIFTLGYLSGPSFFASLNRTSLKYGVFTCIEVVTVLGITAIAVLIMGLDVGTAAGLMAGGATESAVVGTATDSIAKLPLPAAEIATLQANVGTAYSISYICGLITIVIMSSQVFPLIMRIDLRAEAEKLWRKLGGGSTDENASPALPGLVGRAHQVVAADGRTVDQLETALGKGAAVERVLRGGDTLTADGNTRLVLGDIVMLVGPREAVLAGDKLIGPEVAPRRGTDLELDVADVVVNAKGFSTATLGELREQIPPQARHGVFMSTITRMDHELPVKNGTEIHKGDTVRFTGTKSDLAAFTPKVGFRIDPAVKFDFVFIAIGVVLGFMIGKLVLQLGDVPLSLGTGGGCLLSGLAFGWFRARRPQIGQYHPAAAEVIKTLGLATFICAVGLTSGPQAVELVKQFGFGLPIAGILMTLLPASLSLFVAWKLMKLPAPLALGAVTGQQCSTPGVTAVQQAAGNATPLMTYTIVYALSNVALPLMGPVVVAMARALGG</sequence>
<dbReference type="NCBIfam" id="TIGR01625">
    <property type="entry name" value="YidE_YbjL_dupl"/>
    <property type="match status" value="1"/>
</dbReference>
<dbReference type="InterPro" id="IPR006512">
    <property type="entry name" value="YidE_YbjL"/>
</dbReference>
<evidence type="ECO:0000256" key="5">
    <source>
        <dbReference type="ARBA" id="ARBA00022692"/>
    </source>
</evidence>
<dbReference type="InterPro" id="IPR036721">
    <property type="entry name" value="RCK_C_sf"/>
</dbReference>
<dbReference type="Proteomes" id="UP000548476">
    <property type="component" value="Unassembled WGS sequence"/>
</dbReference>
<comment type="caution">
    <text evidence="10">The sequence shown here is derived from an EMBL/GenBank/DDBJ whole genome shotgun (WGS) entry which is preliminary data.</text>
</comment>
<proteinExistence type="inferred from homology"/>
<dbReference type="Gene3D" id="3.30.70.1450">
    <property type="entry name" value="Regulator of K+ conductance, C-terminal domain"/>
    <property type="match status" value="1"/>
</dbReference>
<dbReference type="GO" id="GO:0006813">
    <property type="term" value="P:potassium ion transport"/>
    <property type="evidence" value="ECO:0007669"/>
    <property type="project" value="InterPro"/>
</dbReference>
<evidence type="ECO:0000313" key="10">
    <source>
        <dbReference type="EMBL" id="MBB6035759.1"/>
    </source>
</evidence>
<feature type="transmembrane region" description="Helical" evidence="8">
    <location>
        <begin position="6"/>
        <end position="27"/>
    </location>
</feature>
<feature type="transmembrane region" description="Helical" evidence="8">
    <location>
        <begin position="473"/>
        <end position="497"/>
    </location>
</feature>
<dbReference type="PANTHER" id="PTHR30445:SF9">
    <property type="match status" value="1"/>
</dbReference>
<reference evidence="10 11" key="1">
    <citation type="submission" date="2020-08" db="EMBL/GenBank/DDBJ databases">
        <title>Genomic Encyclopedia of Type Strains, Phase IV (KMG-IV): sequencing the most valuable type-strain genomes for metagenomic binning, comparative biology and taxonomic classification.</title>
        <authorList>
            <person name="Goeker M."/>
        </authorList>
    </citation>
    <scope>NUCLEOTIDE SEQUENCE [LARGE SCALE GENOMIC DNA]</scope>
    <source>
        <strain evidence="10 11">YIM 65646</strain>
    </source>
</reference>
<gene>
    <name evidence="10" type="ORF">HNR73_003623</name>
</gene>
<evidence type="ECO:0000256" key="2">
    <source>
        <dbReference type="ARBA" id="ARBA00009854"/>
    </source>
</evidence>
<keyword evidence="3" id="KW-0813">Transport</keyword>
<evidence type="ECO:0000256" key="7">
    <source>
        <dbReference type="ARBA" id="ARBA00023136"/>
    </source>
</evidence>
<protein>
    <submittedName>
        <fullName evidence="10">Aspartate-alanine antiporter</fullName>
    </submittedName>
</protein>
<dbReference type="AlphaFoldDB" id="A0A841FTA0"/>
<evidence type="ECO:0000256" key="4">
    <source>
        <dbReference type="ARBA" id="ARBA00022475"/>
    </source>
</evidence>
<comment type="similarity">
    <text evidence="2">Belongs to the AAE transporter (TC 2.A.81) family.</text>
</comment>
<evidence type="ECO:0000259" key="9">
    <source>
        <dbReference type="PROSITE" id="PS51202"/>
    </source>
</evidence>
<dbReference type="InterPro" id="IPR006037">
    <property type="entry name" value="RCK_C"/>
</dbReference>
<feature type="transmembrane region" description="Helical" evidence="8">
    <location>
        <begin position="64"/>
        <end position="85"/>
    </location>
</feature>
<organism evidence="10 11">
    <name type="scientific">Phytomonospora endophytica</name>
    <dbReference type="NCBI Taxonomy" id="714109"/>
    <lineage>
        <taxon>Bacteria</taxon>
        <taxon>Bacillati</taxon>
        <taxon>Actinomycetota</taxon>
        <taxon>Actinomycetes</taxon>
        <taxon>Micromonosporales</taxon>
        <taxon>Micromonosporaceae</taxon>
        <taxon>Phytomonospora</taxon>
    </lineage>
</organism>
<dbReference type="Pfam" id="PF06826">
    <property type="entry name" value="Asp-Al_Ex"/>
    <property type="match status" value="2"/>
</dbReference>
<comment type="subcellular location">
    <subcellularLocation>
        <location evidence="1">Cell membrane</location>
        <topology evidence="1">Multi-pass membrane protein</topology>
    </subcellularLocation>
</comment>
<dbReference type="EMBL" id="JACHGT010000007">
    <property type="protein sequence ID" value="MBB6035759.1"/>
    <property type="molecule type" value="Genomic_DNA"/>
</dbReference>
<feature type="transmembrane region" description="Helical" evidence="8">
    <location>
        <begin position="34"/>
        <end position="52"/>
    </location>
</feature>
<feature type="transmembrane region" description="Helical" evidence="8">
    <location>
        <begin position="92"/>
        <end position="116"/>
    </location>
</feature>
<dbReference type="SUPFAM" id="SSF116726">
    <property type="entry name" value="TrkA C-terminal domain-like"/>
    <property type="match status" value="1"/>
</dbReference>
<feature type="transmembrane region" description="Helical" evidence="8">
    <location>
        <begin position="385"/>
        <end position="403"/>
    </location>
</feature>
<dbReference type="PROSITE" id="PS51202">
    <property type="entry name" value="RCK_C"/>
    <property type="match status" value="1"/>
</dbReference>
<keyword evidence="5 8" id="KW-0812">Transmembrane</keyword>
<accession>A0A841FTA0</accession>
<feature type="transmembrane region" description="Helical" evidence="8">
    <location>
        <begin position="449"/>
        <end position="467"/>
    </location>
</feature>
<dbReference type="GO" id="GO:0008324">
    <property type="term" value="F:monoatomic cation transmembrane transporter activity"/>
    <property type="evidence" value="ECO:0007669"/>
    <property type="project" value="InterPro"/>
</dbReference>
<feature type="transmembrane region" description="Helical" evidence="8">
    <location>
        <begin position="165"/>
        <end position="186"/>
    </location>
</feature>
<keyword evidence="4" id="KW-1003">Cell membrane</keyword>
<evidence type="ECO:0000256" key="6">
    <source>
        <dbReference type="ARBA" id="ARBA00022989"/>
    </source>
</evidence>
<evidence type="ECO:0000313" key="11">
    <source>
        <dbReference type="Proteomes" id="UP000548476"/>
    </source>
</evidence>
<dbReference type="InterPro" id="IPR050144">
    <property type="entry name" value="AAE_transporter"/>
</dbReference>
<evidence type="ECO:0000256" key="1">
    <source>
        <dbReference type="ARBA" id="ARBA00004651"/>
    </source>
</evidence>
<evidence type="ECO:0000256" key="3">
    <source>
        <dbReference type="ARBA" id="ARBA00022448"/>
    </source>
</evidence>
<dbReference type="GO" id="GO:0005886">
    <property type="term" value="C:plasma membrane"/>
    <property type="evidence" value="ECO:0007669"/>
    <property type="project" value="UniProtKB-SubCell"/>
</dbReference>
<keyword evidence="6 8" id="KW-1133">Transmembrane helix</keyword>
<dbReference type="InterPro" id="IPR022457">
    <property type="entry name" value="Asp_Ala_antiprt"/>
</dbReference>
<feature type="transmembrane region" description="Helical" evidence="8">
    <location>
        <begin position="409"/>
        <end position="428"/>
    </location>
</feature>
<name>A0A841FTA0_9ACTN</name>
<keyword evidence="7 8" id="KW-0472">Membrane</keyword>
<keyword evidence="11" id="KW-1185">Reference proteome</keyword>
<dbReference type="RefSeq" id="WP_184788608.1">
    <property type="nucleotide sequence ID" value="NZ_BONT01000075.1"/>
</dbReference>
<feature type="domain" description="RCK C-terminal" evidence="9">
    <location>
        <begin position="208"/>
        <end position="287"/>
    </location>
</feature>